<dbReference type="Proteomes" id="UP000030645">
    <property type="component" value="Unassembled WGS sequence"/>
</dbReference>
<evidence type="ECO:0000313" key="1">
    <source>
        <dbReference type="EMBL" id="EXB70699.1"/>
    </source>
</evidence>
<dbReference type="EMBL" id="KE344611">
    <property type="protein sequence ID" value="EXB70699.1"/>
    <property type="molecule type" value="Genomic_DNA"/>
</dbReference>
<sequence>MSTFRIPQQICEDMNKAVRRFWWTGNSQKTRYLALVDWNLLCQPKDWGRFGFRRFEDFNLALLAKLEVTIRVIMPCSCCVDLLN</sequence>
<keyword evidence="2" id="KW-1185">Reference proteome</keyword>
<organism evidence="1 2">
    <name type="scientific">Morus notabilis</name>
    <dbReference type="NCBI Taxonomy" id="981085"/>
    <lineage>
        <taxon>Eukaryota</taxon>
        <taxon>Viridiplantae</taxon>
        <taxon>Streptophyta</taxon>
        <taxon>Embryophyta</taxon>
        <taxon>Tracheophyta</taxon>
        <taxon>Spermatophyta</taxon>
        <taxon>Magnoliopsida</taxon>
        <taxon>eudicotyledons</taxon>
        <taxon>Gunneridae</taxon>
        <taxon>Pentapetalae</taxon>
        <taxon>rosids</taxon>
        <taxon>fabids</taxon>
        <taxon>Rosales</taxon>
        <taxon>Moraceae</taxon>
        <taxon>Moreae</taxon>
        <taxon>Morus</taxon>
    </lineage>
</organism>
<dbReference type="AlphaFoldDB" id="W9RTV3"/>
<accession>W9RTV3</accession>
<proteinExistence type="predicted"/>
<evidence type="ECO:0000313" key="2">
    <source>
        <dbReference type="Proteomes" id="UP000030645"/>
    </source>
</evidence>
<protein>
    <submittedName>
        <fullName evidence="1">Uncharacterized protein</fullName>
    </submittedName>
</protein>
<dbReference type="eggNOG" id="KOG1075">
    <property type="taxonomic scope" value="Eukaryota"/>
</dbReference>
<gene>
    <name evidence="1" type="ORF">L484_023885</name>
</gene>
<name>W9RTV3_9ROSA</name>
<reference evidence="2" key="1">
    <citation type="submission" date="2013-01" db="EMBL/GenBank/DDBJ databases">
        <title>Draft Genome Sequence of a Mulberry Tree, Morus notabilis C.K. Schneid.</title>
        <authorList>
            <person name="He N."/>
            <person name="Zhao S."/>
        </authorList>
    </citation>
    <scope>NUCLEOTIDE SEQUENCE</scope>
</reference>